<name>A0A3E4S528_BIFLN</name>
<gene>
    <name evidence="3" type="ORF">DXC63_07945</name>
</gene>
<proteinExistence type="predicted"/>
<feature type="signal peptide" evidence="2">
    <location>
        <begin position="1"/>
        <end position="33"/>
    </location>
</feature>
<dbReference type="Proteomes" id="UP000261288">
    <property type="component" value="Unassembled WGS sequence"/>
</dbReference>
<accession>A0A3E4S528</accession>
<dbReference type="EMBL" id="QSRZ01000008">
    <property type="protein sequence ID" value="RGL47583.1"/>
    <property type="molecule type" value="Genomic_DNA"/>
</dbReference>
<feature type="chain" id="PRO_5039362331" description="Lipoprotein" evidence="2">
    <location>
        <begin position="34"/>
        <end position="91"/>
    </location>
</feature>
<evidence type="ECO:0000256" key="1">
    <source>
        <dbReference type="SAM" id="MobiDB-lite"/>
    </source>
</evidence>
<evidence type="ECO:0008006" key="5">
    <source>
        <dbReference type="Google" id="ProtNLM"/>
    </source>
</evidence>
<feature type="region of interest" description="Disordered" evidence="1">
    <location>
        <begin position="72"/>
        <end position="91"/>
    </location>
</feature>
<evidence type="ECO:0000313" key="4">
    <source>
        <dbReference type="Proteomes" id="UP000261288"/>
    </source>
</evidence>
<protein>
    <recommendedName>
        <fullName evidence="5">Lipoprotein</fullName>
    </recommendedName>
</protein>
<keyword evidence="2" id="KW-0732">Signal</keyword>
<evidence type="ECO:0000256" key="2">
    <source>
        <dbReference type="SAM" id="SignalP"/>
    </source>
</evidence>
<reference evidence="3 4" key="1">
    <citation type="submission" date="2018-08" db="EMBL/GenBank/DDBJ databases">
        <title>A genome reference for cultivated species of the human gut microbiota.</title>
        <authorList>
            <person name="Zou Y."/>
            <person name="Xue W."/>
            <person name="Luo G."/>
        </authorList>
    </citation>
    <scope>NUCLEOTIDE SEQUENCE [LARGE SCALE GENOMIC DNA]</scope>
    <source>
        <strain evidence="3 4">TF06-45A</strain>
    </source>
</reference>
<dbReference type="AlphaFoldDB" id="A0A3E4S528"/>
<organism evidence="3 4">
    <name type="scientific">Bifidobacterium longum</name>
    <dbReference type="NCBI Taxonomy" id="216816"/>
    <lineage>
        <taxon>Bacteria</taxon>
        <taxon>Bacillati</taxon>
        <taxon>Actinomycetota</taxon>
        <taxon>Actinomycetes</taxon>
        <taxon>Bifidobacteriales</taxon>
        <taxon>Bifidobacteriaceae</taxon>
        <taxon>Bifidobacterium</taxon>
    </lineage>
</organism>
<evidence type="ECO:0000313" key="3">
    <source>
        <dbReference type="EMBL" id="RGL47583.1"/>
    </source>
</evidence>
<dbReference type="PROSITE" id="PS51257">
    <property type="entry name" value="PROKAR_LIPOPROTEIN"/>
    <property type="match status" value="1"/>
</dbReference>
<comment type="caution">
    <text evidence="3">The sequence shown here is derived from an EMBL/GenBank/DDBJ whole genome shotgun (WGS) entry which is preliminary data.</text>
</comment>
<sequence>MSTTHTRLVRRIAMLTSALSLASMLGACSSPLAAVGTGSGADDRSDATTTTDATAKRFAACLTGKGFDARTAAGVSSGSGSGKQAPTKNAG</sequence>
<dbReference type="RefSeq" id="WP_117712432.1">
    <property type="nucleotide sequence ID" value="NZ_QSSF01000008.1"/>
</dbReference>